<evidence type="ECO:0000313" key="2">
    <source>
        <dbReference type="EMBL" id="CEQ02663.1"/>
    </source>
</evidence>
<dbReference type="Gene3D" id="3.40.50.1820">
    <property type="entry name" value="alpha/beta hydrolase"/>
    <property type="match status" value="1"/>
</dbReference>
<dbReference type="InterPro" id="IPR050228">
    <property type="entry name" value="Carboxylesterase_BioH"/>
</dbReference>
<sequence length="321" mass="35479">MNRKNLKNVIGCSLAICLITANCASSVVFAEKGTNRQQIQTETSITEKIQLDNGITLNSKEMGQGDATIVFDTGYGNSLDNFSYIQGQLSKIAKTLTYDRAGLGESSDTGNMAPLSKSDRETLIYGGVIEYNEDDFNGTTKTAKDKAVNLYKLLQAKKLPEPYILVTHSLGGHTAIEFAKMYKEKVKGIVFIDSTGRSANGQMYEFFETFVPGMGDEQLSVYNKQDGTLDEVLMGENQVKHDNNALRNIPLLYIECDPYAMAQGAMGDAFAKLKVKQIDDILSMSDYTKHVQIKGATHQVHTDKPEETLAYITEFINSIKK</sequence>
<gene>
    <name evidence="2" type="primary">fold3</name>
    <name evidence="2" type="ORF">R28058_03961</name>
</gene>
<dbReference type="PANTHER" id="PTHR43194:SF2">
    <property type="entry name" value="PEROXISOMAL MEMBRANE PROTEIN LPX1"/>
    <property type="match status" value="1"/>
</dbReference>
<dbReference type="eggNOG" id="COG0596">
    <property type="taxonomic scope" value="Bacteria"/>
</dbReference>
<feature type="domain" description="AB hydrolase-1" evidence="1">
    <location>
        <begin position="69"/>
        <end position="213"/>
    </location>
</feature>
<dbReference type="OrthoDB" id="59888at2"/>
<evidence type="ECO:0000313" key="3">
    <source>
        <dbReference type="Proteomes" id="UP000049127"/>
    </source>
</evidence>
<dbReference type="InterPro" id="IPR000073">
    <property type="entry name" value="AB_hydrolase_1"/>
</dbReference>
<reference evidence="2 3" key="1">
    <citation type="submission" date="2015-01" db="EMBL/GenBank/DDBJ databases">
        <authorList>
            <person name="Aslett A.Martin."/>
            <person name="De Silva Nishadi"/>
        </authorList>
    </citation>
    <scope>NUCLEOTIDE SEQUENCE [LARGE SCALE GENOMIC DNA]</scope>
    <source>
        <strain evidence="2 3">R28058</strain>
    </source>
</reference>
<accession>A0A0A8W6C1</accession>
<dbReference type="AlphaFoldDB" id="A0A0A8W6C1"/>
<protein>
    <submittedName>
        <fullName evidence="2">Alpha/beta hydrolase Fold protein</fullName>
    </submittedName>
</protein>
<evidence type="ECO:0000259" key="1">
    <source>
        <dbReference type="Pfam" id="PF00561"/>
    </source>
</evidence>
<name>A0A0A8W6C1_PARSO</name>
<dbReference type="RefSeq" id="WP_021128776.1">
    <property type="nucleotide sequence ID" value="NZ_CDNI01000003.1"/>
</dbReference>
<organism evidence="2 3">
    <name type="scientific">Paraclostridium sordellii</name>
    <name type="common">Clostridium sordellii</name>
    <dbReference type="NCBI Taxonomy" id="1505"/>
    <lineage>
        <taxon>Bacteria</taxon>
        <taxon>Bacillati</taxon>
        <taxon>Bacillota</taxon>
        <taxon>Clostridia</taxon>
        <taxon>Peptostreptococcales</taxon>
        <taxon>Peptostreptococcaceae</taxon>
        <taxon>Paraclostridium</taxon>
    </lineage>
</organism>
<dbReference type="SUPFAM" id="SSF53474">
    <property type="entry name" value="alpha/beta-Hydrolases"/>
    <property type="match status" value="1"/>
</dbReference>
<dbReference type="InterPro" id="IPR029058">
    <property type="entry name" value="AB_hydrolase_fold"/>
</dbReference>
<dbReference type="GO" id="GO:0016787">
    <property type="term" value="F:hydrolase activity"/>
    <property type="evidence" value="ECO:0007669"/>
    <property type="project" value="UniProtKB-KW"/>
</dbReference>
<dbReference type="PATRIC" id="fig|1505.7.peg.703"/>
<dbReference type="Pfam" id="PF00561">
    <property type="entry name" value="Abhydrolase_1"/>
    <property type="match status" value="1"/>
</dbReference>
<dbReference type="EMBL" id="CEKZ01000003">
    <property type="protein sequence ID" value="CEQ02663.1"/>
    <property type="molecule type" value="Genomic_DNA"/>
</dbReference>
<dbReference type="PANTHER" id="PTHR43194">
    <property type="entry name" value="HYDROLASE ALPHA/BETA FOLD FAMILY"/>
    <property type="match status" value="1"/>
</dbReference>
<proteinExistence type="predicted"/>
<keyword evidence="2" id="KW-0378">Hydrolase</keyword>
<dbReference type="Proteomes" id="UP000049127">
    <property type="component" value="Unassembled WGS sequence"/>
</dbReference>